<dbReference type="Proteomes" id="UP001429100">
    <property type="component" value="Unassembled WGS sequence"/>
</dbReference>
<evidence type="ECO:0000313" key="4">
    <source>
        <dbReference type="Proteomes" id="UP001429100"/>
    </source>
</evidence>
<dbReference type="EMBL" id="JTAI01000024">
    <property type="protein sequence ID" value="PPS92497.1"/>
    <property type="molecule type" value="Genomic_DNA"/>
</dbReference>
<evidence type="ECO:0000313" key="2">
    <source>
        <dbReference type="EMBL" id="CUV04820.1"/>
    </source>
</evidence>
<gene>
    <name evidence="2" type="ORF">CHUDEA3_70</name>
    <name evidence="3" type="ORF">GY17_00003901</name>
</gene>
<reference evidence="3 4" key="3">
    <citation type="submission" date="2017-10" db="EMBL/GenBank/DDBJ databases">
        <title>Consistent, comparative and evidence-based genome annotation and re-annotation for the closely-related species, Cryptosporidium parvum, C. hominis and C. tyzzeri.</title>
        <authorList>
            <person name="Baptista R.P."/>
            <person name="Li Y."/>
            <person name="Sateriale A."/>
            <person name="Striepen B."/>
            <person name="Kissinger J.C."/>
        </authorList>
    </citation>
    <scope>NUCLEOTIDE SEQUENCE [LARGE SCALE GENOMIC DNA]</scope>
    <source>
        <strain evidence="3">30976</strain>
    </source>
</reference>
<dbReference type="AlphaFoldDB" id="A0A0S4TC83"/>
<proteinExistence type="predicted"/>
<feature type="region of interest" description="Disordered" evidence="1">
    <location>
        <begin position="75"/>
        <end position="109"/>
    </location>
</feature>
<sequence>MKALDGQILKGGVVSFSNESKGKSEKLLPLKIVQNKYNKHKKNEPKRKLLTPFKNESISDFCKRVDSDSRQYLMEKDRETLRMQKSMKNKKKREKRSLKNLEKSQAKNTNLNEISELESNFSLNNTNRPSFGDVIDSPPLISSKIKDKLEKSKKETKTCSDLSEYVNQVRKAYSEIKMKRINESNKLFQNKKKNPERVLNDFGNGWVGIGKFRRQEE</sequence>
<feature type="compositionally biased region" description="Basic residues" evidence="1">
    <location>
        <begin position="85"/>
        <end position="96"/>
    </location>
</feature>
<protein>
    <submittedName>
        <fullName evidence="2">Uncharacterized protein</fullName>
    </submittedName>
</protein>
<accession>A0A0S4TC83</accession>
<dbReference type="VEuPathDB" id="CryptoDB:CHUDEA3_70"/>
<evidence type="ECO:0000256" key="1">
    <source>
        <dbReference type="SAM" id="MobiDB-lite"/>
    </source>
</evidence>
<organism evidence="2">
    <name type="scientific">Cryptosporidium hominis</name>
    <dbReference type="NCBI Taxonomy" id="237895"/>
    <lineage>
        <taxon>Eukaryota</taxon>
        <taxon>Sar</taxon>
        <taxon>Alveolata</taxon>
        <taxon>Apicomplexa</taxon>
        <taxon>Conoidasida</taxon>
        <taxon>Coccidia</taxon>
        <taxon>Eucoccidiorida</taxon>
        <taxon>Eimeriorina</taxon>
        <taxon>Cryptosporidiidae</taxon>
        <taxon>Cryptosporidium</taxon>
    </lineage>
</organism>
<reference evidence="3 4" key="1">
    <citation type="submission" date="2014-11" db="EMBL/GenBank/DDBJ databases">
        <title>Comparative genomic analysis of Cryptosporidium hominis reveals occurrence of genetic recombination in virulent subtypes.</title>
        <authorList>
            <person name="Guo Y."/>
            <person name="Tang K."/>
            <person name="Frace M."/>
            <person name="Li N."/>
            <person name="Roellig D.M."/>
            <person name="Sammons S."/>
            <person name="Knipe K."/>
            <person name="Rowe L."/>
            <person name="Feng Y."/>
            <person name="Xiao L."/>
        </authorList>
    </citation>
    <scope>NUCLEOTIDE SEQUENCE [LARGE SCALE GENOMIC DNA]</scope>
    <source>
        <strain evidence="3">30976</strain>
    </source>
</reference>
<name>A0A0S4TC83_CRYHO</name>
<dbReference type="EMBL" id="LN877949">
    <property type="protein sequence ID" value="CUV04820.1"/>
    <property type="molecule type" value="Genomic_DNA"/>
</dbReference>
<dbReference type="VEuPathDB" id="CryptoDB:GY17_00003901"/>
<keyword evidence="4" id="KW-1185">Reference proteome</keyword>
<evidence type="ECO:0000313" key="3">
    <source>
        <dbReference type="EMBL" id="PPS92497.1"/>
    </source>
</evidence>
<dbReference type="Proteomes" id="UP000199752">
    <property type="component" value="Chromosome 3"/>
</dbReference>
<dbReference type="VEuPathDB" id="CryptoDB:Chro.30016"/>
<dbReference type="VEuPathDB" id="CryptoDB:ChTU502y2012_384g0330"/>
<reference evidence="2" key="2">
    <citation type="submission" date="2015-08" db="EMBL/GenBank/DDBJ databases">
        <authorList>
            <person name="Babu N.S."/>
            <person name="Beckwith C.J."/>
            <person name="Beseler K.G."/>
            <person name="Brison A."/>
            <person name="Carone J.V."/>
            <person name="Caskin T.P."/>
            <person name="Diamond M."/>
            <person name="Durham M.E."/>
            <person name="Foxe J.M."/>
            <person name="Go M."/>
            <person name="Henderson B.A."/>
            <person name="Jones I.B."/>
            <person name="McGettigan J.A."/>
            <person name="Micheletti S.J."/>
            <person name="Nasrallah M.E."/>
            <person name="Ortiz D."/>
            <person name="Piller C.R."/>
            <person name="Privatt S.R."/>
            <person name="Schneider S.L."/>
            <person name="Sharp S."/>
            <person name="Smith T.C."/>
            <person name="Stanton J.D."/>
            <person name="Ullery H.E."/>
            <person name="Wilson R.J."/>
            <person name="Serrano M.G."/>
            <person name="Buck G."/>
            <person name="Lee V."/>
            <person name="Wang Y."/>
            <person name="Carvalho R."/>
            <person name="Voegtly L."/>
            <person name="Shi R."/>
            <person name="Duckworth R."/>
            <person name="Johnson A."/>
            <person name="Loviza R."/>
            <person name="Walstead R."/>
            <person name="Shah Z."/>
            <person name="Kiflezghi M."/>
            <person name="Wade K."/>
            <person name="Ball S.L."/>
            <person name="Bradley K.W."/>
            <person name="Asai D.J."/>
            <person name="Bowman C.A."/>
            <person name="Russell D.A."/>
            <person name="Pope W.H."/>
            <person name="Jacobs-Sera D."/>
            <person name="Hendrix R.W."/>
            <person name="Hatfull G.F."/>
        </authorList>
    </citation>
    <scope>NUCLEOTIDE SEQUENCE [LARGE SCALE GENOMIC DNA]</scope>
</reference>